<evidence type="ECO:0000313" key="8">
    <source>
        <dbReference type="Proteomes" id="UP000004968"/>
    </source>
</evidence>
<dbReference type="GO" id="GO:0030596">
    <property type="term" value="F:alpha-L-rhamnosidase activity"/>
    <property type="evidence" value="ECO:0007669"/>
    <property type="project" value="UniProtKB-EC"/>
</dbReference>
<dbReference type="HOGENOM" id="CLU_002926_0_2_9"/>
<name>D3APM0_9FIRM</name>
<dbReference type="EMBL" id="ACIO01000593">
    <property type="protein sequence ID" value="EFC96233.1"/>
    <property type="molecule type" value="Genomic_DNA"/>
</dbReference>
<reference evidence="7 8" key="1">
    <citation type="submission" date="2010-01" db="EMBL/GenBank/DDBJ databases">
        <authorList>
            <person name="Weinstock G."/>
            <person name="Sodergren E."/>
            <person name="Clifton S."/>
            <person name="Fulton L."/>
            <person name="Fulton B."/>
            <person name="Courtney L."/>
            <person name="Fronick C."/>
            <person name="Harrison M."/>
            <person name="Strong C."/>
            <person name="Farmer C."/>
            <person name="Delahaunty K."/>
            <person name="Markovic C."/>
            <person name="Hall O."/>
            <person name="Minx P."/>
            <person name="Tomlinson C."/>
            <person name="Mitreva M."/>
            <person name="Nelson J."/>
            <person name="Hou S."/>
            <person name="Wollam A."/>
            <person name="Pepin K.H."/>
            <person name="Johnson M."/>
            <person name="Bhonagiri V."/>
            <person name="Nash W.E."/>
            <person name="Warren W."/>
            <person name="Chinwalla A."/>
            <person name="Mardis E.R."/>
            <person name="Wilson R.K."/>
        </authorList>
    </citation>
    <scope>NUCLEOTIDE SEQUENCE [LARGE SCALE GENOMIC DNA]</scope>
    <source>
        <strain evidence="7 8">DSM 13479</strain>
    </source>
</reference>
<sequence>NLREARQRVKYILKGQETEVFEPHFTWQGFQYVRIDHYPGTPELKDFTGVVIYSDLRQSGFFQCSNPLINRLEENIRWGMKGNFIDIPTDCPQRDERMGWTGDIQVFARTASYLMETAPFFRKWLRDLQAAQLPDGGIPYVVPDILTYQDRDVRDAEANHSASGWGDAATVCPFMAYLYSGDRRLLEESYPMMKRWVDYIKSQAEDGVIWNSGYQYGDWLALDAEPGGRFGKTPNELTATAYYAHSAELVRKAAVILGEDEDAETYGRLSDRIKEAFRNRFYNEAGHLWARTQTAHVLALAFDLTGEEYRQRTIDDLETLIGEWNGLSTGFLGTPHICHVLRDNGRVDAAYRLLTKTEYPSWLYPVTKGATTVWEHWDSIRTDGSFWSDSMNSFNHYAYGCIGDWIYSTVLGIDTSENGPGYRESIVAPVPGGGITWAEGGCHTPYGLLEVKWSVEAGNFLLHVTVPANTACRITLPGSGESHSVGSGKYEFQCRIES</sequence>
<evidence type="ECO:0000256" key="1">
    <source>
        <dbReference type="ARBA" id="ARBA00001445"/>
    </source>
</evidence>
<dbReference type="Pfam" id="PF17389">
    <property type="entry name" value="Bac_rhamnosid6H"/>
    <property type="match status" value="1"/>
</dbReference>
<keyword evidence="3" id="KW-0378">Hydrolase</keyword>
<dbReference type="EC" id="3.2.1.40" evidence="2"/>
<dbReference type="Gene3D" id="2.60.420.10">
    <property type="entry name" value="Maltose phosphorylase, domain 3"/>
    <property type="match status" value="1"/>
</dbReference>
<feature type="domain" description="Alpha-L-rhamnosidase concanavalin-like" evidence="4">
    <location>
        <begin position="1"/>
        <end position="53"/>
    </location>
</feature>
<dbReference type="InterPro" id="IPR035396">
    <property type="entry name" value="Bac_rhamnosid6H"/>
</dbReference>
<evidence type="ECO:0000313" key="7">
    <source>
        <dbReference type="EMBL" id="EFC96233.1"/>
    </source>
</evidence>
<feature type="domain" description="Alpha-L-rhamnosidase C-terminal" evidence="6">
    <location>
        <begin position="413"/>
        <end position="490"/>
    </location>
</feature>
<dbReference type="Pfam" id="PF17390">
    <property type="entry name" value="Bac_rhamnosid_C"/>
    <property type="match status" value="1"/>
</dbReference>
<dbReference type="AlphaFoldDB" id="D3APM0"/>
<proteinExistence type="predicted"/>
<dbReference type="PANTHER" id="PTHR33307">
    <property type="entry name" value="ALPHA-RHAMNOSIDASE (EUROFUNG)"/>
    <property type="match status" value="1"/>
</dbReference>
<dbReference type="GO" id="GO:0005975">
    <property type="term" value="P:carbohydrate metabolic process"/>
    <property type="evidence" value="ECO:0007669"/>
    <property type="project" value="InterPro"/>
</dbReference>
<organism evidence="7 8">
    <name type="scientific">Hungatella hathewayi DSM 13479</name>
    <dbReference type="NCBI Taxonomy" id="566550"/>
    <lineage>
        <taxon>Bacteria</taxon>
        <taxon>Bacillati</taxon>
        <taxon>Bacillota</taxon>
        <taxon>Clostridia</taxon>
        <taxon>Lachnospirales</taxon>
        <taxon>Lachnospiraceae</taxon>
        <taxon>Hungatella</taxon>
    </lineage>
</organism>
<evidence type="ECO:0000256" key="2">
    <source>
        <dbReference type="ARBA" id="ARBA00012652"/>
    </source>
</evidence>
<protein>
    <recommendedName>
        <fullName evidence="2">alpha-L-rhamnosidase</fullName>
        <ecNumber evidence="2">3.2.1.40</ecNumber>
    </recommendedName>
</protein>
<feature type="domain" description="Alpha-L-rhamnosidase six-hairpin glycosidase" evidence="5">
    <location>
        <begin position="57"/>
        <end position="410"/>
    </location>
</feature>
<dbReference type="InterPro" id="IPR012341">
    <property type="entry name" value="6hp_glycosidase-like_sf"/>
</dbReference>
<dbReference type="InterPro" id="IPR035398">
    <property type="entry name" value="Bac_rhamnosid_C"/>
</dbReference>
<dbReference type="RefSeq" id="WP_006775994.1">
    <property type="nucleotide sequence ID" value="NZ_GG667761.1"/>
</dbReference>
<dbReference type="Gene3D" id="1.50.10.10">
    <property type="match status" value="1"/>
</dbReference>
<dbReference type="InterPro" id="IPR008902">
    <property type="entry name" value="Rhamnosid_concanavalin"/>
</dbReference>
<accession>D3APM0</accession>
<dbReference type="InterPro" id="IPR008928">
    <property type="entry name" value="6-hairpin_glycosidase_sf"/>
</dbReference>
<dbReference type="PANTHER" id="PTHR33307:SF6">
    <property type="entry name" value="ALPHA-RHAMNOSIDASE (EUROFUNG)-RELATED"/>
    <property type="match status" value="1"/>
</dbReference>
<evidence type="ECO:0000259" key="5">
    <source>
        <dbReference type="Pfam" id="PF17389"/>
    </source>
</evidence>
<dbReference type="Pfam" id="PF05592">
    <property type="entry name" value="Bac_rhamnosid"/>
    <property type="match status" value="1"/>
</dbReference>
<evidence type="ECO:0000259" key="6">
    <source>
        <dbReference type="Pfam" id="PF17390"/>
    </source>
</evidence>
<evidence type="ECO:0000259" key="4">
    <source>
        <dbReference type="Pfam" id="PF05592"/>
    </source>
</evidence>
<gene>
    <name evidence="7" type="ORF">CLOSTHATH_05573</name>
</gene>
<comment type="caution">
    <text evidence="7">The sequence shown here is derived from an EMBL/GenBank/DDBJ whole genome shotgun (WGS) entry which is preliminary data.</text>
</comment>
<dbReference type="Gene3D" id="2.60.120.260">
    <property type="entry name" value="Galactose-binding domain-like"/>
    <property type="match status" value="1"/>
</dbReference>
<feature type="non-terminal residue" evidence="7">
    <location>
        <position position="1"/>
    </location>
</feature>
<dbReference type="InterPro" id="IPR016007">
    <property type="entry name" value="Alpha_rhamnosid"/>
</dbReference>
<dbReference type="SUPFAM" id="SSF48208">
    <property type="entry name" value="Six-hairpin glycosidases"/>
    <property type="match status" value="1"/>
</dbReference>
<evidence type="ECO:0000256" key="3">
    <source>
        <dbReference type="ARBA" id="ARBA00022801"/>
    </source>
</evidence>
<comment type="catalytic activity">
    <reaction evidence="1">
        <text>Hydrolysis of terminal non-reducing alpha-L-rhamnose residues in alpha-L-rhamnosides.</text>
        <dbReference type="EC" id="3.2.1.40"/>
    </reaction>
</comment>
<dbReference type="Proteomes" id="UP000004968">
    <property type="component" value="Unassembled WGS sequence"/>
</dbReference>